<name>A6JBJ0_RAT</name>
<dbReference type="AlphaFoldDB" id="A6JBJ0"/>
<organism evidence="1 2">
    <name type="scientific">Rattus norvegicus</name>
    <name type="common">Rat</name>
    <dbReference type="NCBI Taxonomy" id="10116"/>
    <lineage>
        <taxon>Eukaryota</taxon>
        <taxon>Metazoa</taxon>
        <taxon>Chordata</taxon>
        <taxon>Craniata</taxon>
        <taxon>Vertebrata</taxon>
        <taxon>Euteleostomi</taxon>
        <taxon>Mammalia</taxon>
        <taxon>Eutheria</taxon>
        <taxon>Euarchontoglires</taxon>
        <taxon>Glires</taxon>
        <taxon>Rodentia</taxon>
        <taxon>Myomorpha</taxon>
        <taxon>Muroidea</taxon>
        <taxon>Muridae</taxon>
        <taxon>Murinae</taxon>
        <taxon>Rattus</taxon>
    </lineage>
</organism>
<reference evidence="2" key="1">
    <citation type="submission" date="2005-09" db="EMBL/GenBank/DDBJ databases">
        <authorList>
            <person name="Mural R.J."/>
            <person name="Li P.W."/>
            <person name="Adams M.D."/>
            <person name="Amanatides P.G."/>
            <person name="Baden-Tillson H."/>
            <person name="Barnstead M."/>
            <person name="Chin S.H."/>
            <person name="Dew I."/>
            <person name="Evans C.A."/>
            <person name="Ferriera S."/>
            <person name="Flanigan M."/>
            <person name="Fosler C."/>
            <person name="Glodek A."/>
            <person name="Gu Z."/>
            <person name="Holt R.A."/>
            <person name="Jennings D."/>
            <person name="Kraft C.L."/>
            <person name="Lu F."/>
            <person name="Nguyen T."/>
            <person name="Nusskern D.R."/>
            <person name="Pfannkoch C.M."/>
            <person name="Sitter C."/>
            <person name="Sutton G.G."/>
            <person name="Venter J.C."/>
            <person name="Wang Z."/>
            <person name="Woodage T."/>
            <person name="Zheng X.H."/>
            <person name="Zhong F."/>
        </authorList>
    </citation>
    <scope>NUCLEOTIDE SEQUENCE [LARGE SCALE GENOMIC DNA]</scope>
    <source>
        <strain>BN</strain>
        <strain evidence="2">Sprague-Dawley</strain>
    </source>
</reference>
<dbReference type="EMBL" id="CH473980">
    <property type="protein sequence ID" value="EDM08367.1"/>
    <property type="molecule type" value="Genomic_DNA"/>
</dbReference>
<gene>
    <name evidence="1" type="ORF">rCG_24781</name>
</gene>
<sequence length="30" mass="3212">MAESEINLEASPSDICEGSSCCLKNYLNCS</sequence>
<proteinExistence type="predicted"/>
<dbReference type="Proteomes" id="UP000234681">
    <property type="component" value="Chromosome 1"/>
</dbReference>
<evidence type="ECO:0000313" key="1">
    <source>
        <dbReference type="EMBL" id="EDM08367.1"/>
    </source>
</evidence>
<protein>
    <submittedName>
        <fullName evidence="1">RCG24781</fullName>
    </submittedName>
</protein>
<accession>A6JBJ0</accession>
<evidence type="ECO:0000313" key="2">
    <source>
        <dbReference type="Proteomes" id="UP000234681"/>
    </source>
</evidence>